<keyword evidence="7 14" id="KW-1133">Transmembrane helix</keyword>
<dbReference type="Proteomes" id="UP000694558">
    <property type="component" value="Chromosome 7"/>
</dbReference>
<evidence type="ECO:0000256" key="4">
    <source>
        <dbReference type="ARBA" id="ARBA00022516"/>
    </source>
</evidence>
<feature type="domain" description="EF-hand" evidence="15">
    <location>
        <begin position="374"/>
        <end position="409"/>
    </location>
</feature>
<evidence type="ECO:0000256" key="6">
    <source>
        <dbReference type="ARBA" id="ARBA00022692"/>
    </source>
</evidence>
<dbReference type="CDD" id="cd07991">
    <property type="entry name" value="LPLAT_LPCAT1-like"/>
    <property type="match status" value="1"/>
</dbReference>
<comment type="pathway">
    <text evidence="2">Lipid metabolism; phospholipid metabolism.</text>
</comment>
<feature type="transmembrane region" description="Helical" evidence="14">
    <location>
        <begin position="35"/>
        <end position="62"/>
    </location>
</feature>
<keyword evidence="4" id="KW-0444">Lipid biosynthesis</keyword>
<reference evidence="16" key="2">
    <citation type="submission" date="2025-08" db="UniProtKB">
        <authorList>
            <consortium name="Ensembl"/>
        </authorList>
    </citation>
    <scope>IDENTIFICATION</scope>
</reference>
<evidence type="ECO:0000256" key="11">
    <source>
        <dbReference type="ARBA" id="ARBA00023264"/>
    </source>
</evidence>
<dbReference type="GO" id="GO:0047184">
    <property type="term" value="F:1-acylglycerophosphocholine O-acyltransferase activity"/>
    <property type="evidence" value="ECO:0007669"/>
    <property type="project" value="TreeGrafter"/>
</dbReference>
<evidence type="ECO:0000256" key="12">
    <source>
        <dbReference type="ARBA" id="ARBA00023315"/>
    </source>
</evidence>
<evidence type="ECO:0000256" key="13">
    <source>
        <dbReference type="ARBA" id="ARBA00025707"/>
    </source>
</evidence>
<dbReference type="Pfam" id="PF01553">
    <property type="entry name" value="Acyltransferase"/>
    <property type="match status" value="1"/>
</dbReference>
<dbReference type="Gene3D" id="1.10.238.10">
    <property type="entry name" value="EF-hand"/>
    <property type="match status" value="1"/>
</dbReference>
<dbReference type="SUPFAM" id="SSF69593">
    <property type="entry name" value="Glycerol-3-phosphate (1)-acyltransferase"/>
    <property type="match status" value="1"/>
</dbReference>
<evidence type="ECO:0000313" key="17">
    <source>
        <dbReference type="Proteomes" id="UP000694558"/>
    </source>
</evidence>
<keyword evidence="12" id="KW-0012">Acyltransferase</keyword>
<evidence type="ECO:0000313" key="16">
    <source>
        <dbReference type="Ensembl" id="ENSSMAP00000066209.1"/>
    </source>
</evidence>
<evidence type="ECO:0000256" key="10">
    <source>
        <dbReference type="ARBA" id="ARBA00023209"/>
    </source>
</evidence>
<dbReference type="PROSITE" id="PS50222">
    <property type="entry name" value="EF_HAND_2"/>
    <property type="match status" value="1"/>
</dbReference>
<reference evidence="16" key="1">
    <citation type="submission" date="2023-05" db="EMBL/GenBank/DDBJ databases">
        <title>High-quality long-read genome of Scophthalmus maximus.</title>
        <authorList>
            <person name="Lien S."/>
            <person name="Martinez P."/>
        </authorList>
    </citation>
    <scope>NUCLEOTIDE SEQUENCE [LARGE SCALE GENOMIC DNA]</scope>
</reference>
<dbReference type="InterPro" id="IPR002048">
    <property type="entry name" value="EF_hand_dom"/>
</dbReference>
<keyword evidence="5" id="KW-0808">Transferase</keyword>
<evidence type="ECO:0000256" key="2">
    <source>
        <dbReference type="ARBA" id="ARBA00005074"/>
    </source>
</evidence>
<dbReference type="SMART" id="SM00563">
    <property type="entry name" value="PlsC"/>
    <property type="match status" value="1"/>
</dbReference>
<evidence type="ECO:0000256" key="14">
    <source>
        <dbReference type="SAM" id="Phobius"/>
    </source>
</evidence>
<dbReference type="GeneTree" id="ENSGT01030000234574"/>
<comment type="subcellular location">
    <subcellularLocation>
        <location evidence="1">Membrane</location>
    </subcellularLocation>
</comment>
<keyword evidence="9 14" id="KW-0472">Membrane</keyword>
<evidence type="ECO:0000256" key="7">
    <source>
        <dbReference type="ARBA" id="ARBA00022989"/>
    </source>
</evidence>
<comment type="similarity">
    <text evidence="3">Belongs to the 1-acyl-sn-glycerol-3-phosphate acyltransferase family.</text>
</comment>
<keyword evidence="8" id="KW-0443">Lipid metabolism</keyword>
<dbReference type="AlphaFoldDB" id="A0A8D3E350"/>
<dbReference type="PANTHER" id="PTHR23063">
    <property type="entry name" value="PHOSPHOLIPID ACYLTRANSFERASE"/>
    <property type="match status" value="1"/>
</dbReference>
<evidence type="ECO:0000259" key="15">
    <source>
        <dbReference type="PROSITE" id="PS50222"/>
    </source>
</evidence>
<dbReference type="PANTHER" id="PTHR23063:SF57">
    <property type="entry name" value="LYSOPHOSPHATIDYLCHOLINE ACYLTRANSFERASE 1"/>
    <property type="match status" value="1"/>
</dbReference>
<evidence type="ECO:0000256" key="1">
    <source>
        <dbReference type="ARBA" id="ARBA00004370"/>
    </source>
</evidence>
<name>A0A8D3E350_SCOMX</name>
<accession>A0A8D3E350</accession>
<dbReference type="InterPro" id="IPR011992">
    <property type="entry name" value="EF-hand-dom_pair"/>
</dbReference>
<dbReference type="GO" id="GO:0016020">
    <property type="term" value="C:membrane"/>
    <property type="evidence" value="ECO:0007669"/>
    <property type="project" value="UniProtKB-SubCell"/>
</dbReference>
<dbReference type="GO" id="GO:0005783">
    <property type="term" value="C:endoplasmic reticulum"/>
    <property type="evidence" value="ECO:0007669"/>
    <property type="project" value="TreeGrafter"/>
</dbReference>
<dbReference type="InterPro" id="IPR045252">
    <property type="entry name" value="LPCAT1-like"/>
</dbReference>
<keyword evidence="6 14" id="KW-0812">Transmembrane</keyword>
<evidence type="ECO:0000256" key="5">
    <source>
        <dbReference type="ARBA" id="ARBA00022679"/>
    </source>
</evidence>
<dbReference type="GO" id="GO:0008654">
    <property type="term" value="P:phospholipid biosynthetic process"/>
    <property type="evidence" value="ECO:0007669"/>
    <property type="project" value="UniProtKB-KW"/>
</dbReference>
<dbReference type="GO" id="GO:0005509">
    <property type="term" value="F:calcium ion binding"/>
    <property type="evidence" value="ECO:0007669"/>
    <property type="project" value="InterPro"/>
</dbReference>
<evidence type="ECO:0000256" key="9">
    <source>
        <dbReference type="ARBA" id="ARBA00023136"/>
    </source>
</evidence>
<proteinExistence type="inferred from homology"/>
<dbReference type="Ensembl" id="ENSSMAT00000060838.1">
    <property type="protein sequence ID" value="ENSSMAP00000066209.1"/>
    <property type="gene ID" value="ENSSMAG00000020636.2"/>
</dbReference>
<evidence type="ECO:0000256" key="3">
    <source>
        <dbReference type="ARBA" id="ARBA00008655"/>
    </source>
</evidence>
<comment type="pathway">
    <text evidence="13">Phospholipid metabolism.</text>
</comment>
<dbReference type="UniPathway" id="UPA00085"/>
<dbReference type="SUPFAM" id="SSF47473">
    <property type="entry name" value="EF-hand"/>
    <property type="match status" value="1"/>
</dbReference>
<organism evidence="16 17">
    <name type="scientific">Scophthalmus maximus</name>
    <name type="common">Turbot</name>
    <name type="synonym">Psetta maxima</name>
    <dbReference type="NCBI Taxonomy" id="52904"/>
    <lineage>
        <taxon>Eukaryota</taxon>
        <taxon>Metazoa</taxon>
        <taxon>Chordata</taxon>
        <taxon>Craniata</taxon>
        <taxon>Vertebrata</taxon>
        <taxon>Euteleostomi</taxon>
        <taxon>Actinopterygii</taxon>
        <taxon>Neopterygii</taxon>
        <taxon>Teleostei</taxon>
        <taxon>Neoteleostei</taxon>
        <taxon>Acanthomorphata</taxon>
        <taxon>Carangaria</taxon>
        <taxon>Pleuronectiformes</taxon>
        <taxon>Pleuronectoidei</taxon>
        <taxon>Scophthalmidae</taxon>
        <taxon>Scophthalmus</taxon>
    </lineage>
</organism>
<keyword evidence="10" id="KW-0594">Phospholipid biosynthesis</keyword>
<evidence type="ECO:0000256" key="8">
    <source>
        <dbReference type="ARBA" id="ARBA00023098"/>
    </source>
</evidence>
<keyword evidence="11" id="KW-1208">Phospholipid metabolism</keyword>
<gene>
    <name evidence="16" type="primary">LPCAT1</name>
</gene>
<protein>
    <submittedName>
        <fullName evidence="16">Lysophosphatidylcholine acyltransferase 1</fullName>
    </submittedName>
</protein>
<sequence>MVTTVTFPRATPAALTFHSSCETSERLLGGLAKNLIGLMSVTVFPVRLLLVSFFMLLAWPFAFAASLGRSEFVIEPQSWWRRLVDLCLQVIMRAMWFCGGFHWIKVKGERAAPSEVPILTVAPHSAYFDAIPVTMTMCSIVTKLESRSIPVWGTLISYIRPVFVFRSDQDSRKKTVEEIKRRAQSGGEWPQIMIFPEGTCTNRSGLILFKAGAFIPGLPVQPVVLRYPNKLVNPPRSSHSLSFSSPRHLFKILWLTLCQPHNSMEIEYLPIYTPSDEEKENPALFANNVRRLMAKALELPLTDLSFDDREISLSEGPLRIQDYSSLLEFNQLVCRLGLRAGARVKVLEEQAKRAGKLQGDRLGLQDFGQFLDLPVTDTLAQVHRLFDKRGDGQIDVRHFVIALSTVHRPSRSMETLKLAFKMYEAEEDGDVREDDLAAILETMLGLKEVELSGVFLSLDRPDTGTIAYDEFHHFIEQHPRFVMDHLNFEDHPGRGCCVRRERRNGHNHDKDD</sequence>
<dbReference type="GO" id="GO:0042171">
    <property type="term" value="F:lysophosphatidic acid acyltransferase activity"/>
    <property type="evidence" value="ECO:0007669"/>
    <property type="project" value="TreeGrafter"/>
</dbReference>
<dbReference type="InterPro" id="IPR002123">
    <property type="entry name" value="Plipid/glycerol_acylTrfase"/>
</dbReference>